<dbReference type="AlphaFoldDB" id="A0A1Y0LIR7"/>
<evidence type="ECO:0000313" key="9">
    <source>
        <dbReference type="EMBL" id="ARU97559.1"/>
    </source>
</evidence>
<dbReference type="EMBL" id="CP015579">
    <property type="protein sequence ID" value="ARU93520.1"/>
    <property type="molecule type" value="Genomic_DNA"/>
</dbReference>
<dbReference type="InterPro" id="IPR035681">
    <property type="entry name" value="ComA-like_MBL"/>
</dbReference>
<evidence type="ECO:0000313" key="8">
    <source>
        <dbReference type="EMBL" id="ARU93520.1"/>
    </source>
</evidence>
<evidence type="ECO:0000256" key="6">
    <source>
        <dbReference type="SAM" id="Phobius"/>
    </source>
</evidence>
<dbReference type="Proteomes" id="UP000195729">
    <property type="component" value="Chromosome"/>
</dbReference>
<dbReference type="InterPro" id="IPR025405">
    <property type="entry name" value="DUF4131"/>
</dbReference>
<dbReference type="Pfam" id="PF03772">
    <property type="entry name" value="Competence"/>
    <property type="match status" value="1"/>
</dbReference>
<gene>
    <name evidence="8" type="ORF">A7K98_06840</name>
    <name evidence="9" type="ORF">A7K99_06840</name>
</gene>
<dbReference type="CDD" id="cd07731">
    <property type="entry name" value="ComA-like_MBL-fold"/>
    <property type="match status" value="1"/>
</dbReference>
<reference evidence="10 11" key="1">
    <citation type="submission" date="2016-05" db="EMBL/GenBank/DDBJ databases">
        <title>Complete genome sequence of two 2,5-diketo-D-glunonic acid producing strain Tatumella citrea.</title>
        <authorList>
            <person name="Duan C."/>
            <person name="Yang J."/>
            <person name="Yang S."/>
        </authorList>
    </citation>
    <scope>NUCLEOTIDE SEQUENCE [LARGE SCALE GENOMIC DNA]</scope>
    <source>
        <strain evidence="9 10">ATCC 39140</strain>
        <strain evidence="8 11">DSM 13699</strain>
    </source>
</reference>
<evidence type="ECO:0000259" key="7">
    <source>
        <dbReference type="SMART" id="SM00849"/>
    </source>
</evidence>
<organism evidence="8 11">
    <name type="scientific">Tatumella citrea</name>
    <name type="common">Pantoea citrea</name>
    <dbReference type="NCBI Taxonomy" id="53336"/>
    <lineage>
        <taxon>Bacteria</taxon>
        <taxon>Pseudomonadati</taxon>
        <taxon>Pseudomonadota</taxon>
        <taxon>Gammaproteobacteria</taxon>
        <taxon>Enterobacterales</taxon>
        <taxon>Erwiniaceae</taxon>
        <taxon>Tatumella</taxon>
    </lineage>
</organism>
<feature type="transmembrane region" description="Helical" evidence="6">
    <location>
        <begin position="357"/>
        <end position="381"/>
    </location>
</feature>
<dbReference type="Proteomes" id="UP000195814">
    <property type="component" value="Chromosome"/>
</dbReference>
<dbReference type="InterPro" id="IPR004797">
    <property type="entry name" value="Competence_ComEC/Rec2"/>
</dbReference>
<evidence type="ECO:0000256" key="5">
    <source>
        <dbReference type="ARBA" id="ARBA00023136"/>
    </source>
</evidence>
<feature type="transmembrane region" description="Helical" evidence="6">
    <location>
        <begin position="46"/>
        <end position="64"/>
    </location>
</feature>
<dbReference type="SUPFAM" id="SSF56281">
    <property type="entry name" value="Metallo-hydrolase/oxidoreductase"/>
    <property type="match status" value="1"/>
</dbReference>
<feature type="transmembrane region" description="Helical" evidence="6">
    <location>
        <begin position="264"/>
        <end position="293"/>
    </location>
</feature>
<keyword evidence="4 6" id="KW-1133">Transmembrane helix</keyword>
<dbReference type="OrthoDB" id="9761531at2"/>
<dbReference type="GO" id="GO:0005886">
    <property type="term" value="C:plasma membrane"/>
    <property type="evidence" value="ECO:0007669"/>
    <property type="project" value="UniProtKB-SubCell"/>
</dbReference>
<dbReference type="GO" id="GO:0030420">
    <property type="term" value="P:establishment of competence for transformation"/>
    <property type="evidence" value="ECO:0007669"/>
    <property type="project" value="InterPro"/>
</dbReference>
<evidence type="ECO:0000256" key="4">
    <source>
        <dbReference type="ARBA" id="ARBA00022989"/>
    </source>
</evidence>
<keyword evidence="10" id="KW-1185">Reference proteome</keyword>
<proteinExistence type="predicted"/>
<feature type="transmembrane region" description="Helical" evidence="6">
    <location>
        <begin position="222"/>
        <end position="244"/>
    </location>
</feature>
<feature type="transmembrane region" description="Helical" evidence="6">
    <location>
        <begin position="328"/>
        <end position="345"/>
    </location>
</feature>
<evidence type="ECO:0000313" key="10">
    <source>
        <dbReference type="Proteomes" id="UP000195729"/>
    </source>
</evidence>
<dbReference type="Pfam" id="PF00753">
    <property type="entry name" value="Lactamase_B"/>
    <property type="match status" value="1"/>
</dbReference>
<dbReference type="NCBIfam" id="TIGR00361">
    <property type="entry name" value="ComEC_Rec2"/>
    <property type="match status" value="1"/>
</dbReference>
<protein>
    <submittedName>
        <fullName evidence="8">DNA internalization-related competence protein ComEC/Rec2</fullName>
    </submittedName>
</protein>
<feature type="transmembrane region" description="Helical" evidence="6">
    <location>
        <begin position="450"/>
        <end position="472"/>
    </location>
</feature>
<dbReference type="EMBL" id="CP015581">
    <property type="protein sequence ID" value="ARU97559.1"/>
    <property type="molecule type" value="Genomic_DNA"/>
</dbReference>
<evidence type="ECO:0000256" key="1">
    <source>
        <dbReference type="ARBA" id="ARBA00004651"/>
    </source>
</evidence>
<dbReference type="RefSeq" id="WP_157665887.1">
    <property type="nucleotide sequence ID" value="NZ_CP015579.1"/>
</dbReference>
<accession>A0A1Y0LIR7</accession>
<keyword evidence="5 6" id="KW-0472">Membrane</keyword>
<dbReference type="SMART" id="SM00849">
    <property type="entry name" value="Lactamase_B"/>
    <property type="match status" value="1"/>
</dbReference>
<dbReference type="InterPro" id="IPR004477">
    <property type="entry name" value="ComEC_N"/>
</dbReference>
<comment type="subcellular location">
    <subcellularLocation>
        <location evidence="1">Cell membrane</location>
        <topology evidence="1">Multi-pass membrane protein</topology>
    </subcellularLocation>
</comment>
<keyword evidence="3 6" id="KW-0812">Transmembrane</keyword>
<dbReference type="PANTHER" id="PTHR30619">
    <property type="entry name" value="DNA INTERNALIZATION/COMPETENCE PROTEIN COMEC/REC2"/>
    <property type="match status" value="1"/>
</dbReference>
<evidence type="ECO:0000256" key="2">
    <source>
        <dbReference type="ARBA" id="ARBA00022475"/>
    </source>
</evidence>
<feature type="transmembrane region" description="Helical" evidence="6">
    <location>
        <begin position="12"/>
        <end position="40"/>
    </location>
</feature>
<dbReference type="Pfam" id="PF13567">
    <property type="entry name" value="DUF4131"/>
    <property type="match status" value="1"/>
</dbReference>
<dbReference type="InterPro" id="IPR052159">
    <property type="entry name" value="Competence_DNA_uptake"/>
</dbReference>
<evidence type="ECO:0000313" key="11">
    <source>
        <dbReference type="Proteomes" id="UP000195814"/>
    </source>
</evidence>
<feature type="transmembrane region" description="Helical" evidence="6">
    <location>
        <begin position="305"/>
        <end position="322"/>
    </location>
</feature>
<dbReference type="InterPro" id="IPR036866">
    <property type="entry name" value="RibonucZ/Hydroxyglut_hydro"/>
</dbReference>
<dbReference type="Gene3D" id="3.60.15.10">
    <property type="entry name" value="Ribonuclease Z/Hydroxyacylglutathione hydrolase-like"/>
    <property type="match status" value="1"/>
</dbReference>
<feature type="domain" description="Metallo-beta-lactamase" evidence="7">
    <location>
        <begin position="504"/>
        <end position="685"/>
    </location>
</feature>
<sequence length="750" mass="85311">MSAISFAWITPGSLVLLLFLPSLPGPSILLLIVLVAVLLLRSNYQWLWLIAWSGLIFCWGTTVARQQLQQVEELTLHPVRLVIRVTAIEIHRQRIKVTILNAGQQIKFPTLSAWLTTGDSVEEFCAGQRWEMRLRLRAVHSQLNEGGYDQQRQALANYTPLHGRVLDKVPLQTQCNLRHQIIQQVQDETRLMESSGILQALLFGLRDSIPPRVSQLFRDTGVAHLMAISGMHIGLAGGAGWWLAVGVQRWLPSRYVNRVTSQAISWLMAAIYTWLSGMQPPSLRAMLAVSLWMGFRHQRLNMNSWQIWICCAALLLLADPMLILSDSFWLSMLAVLMLLIWYRWFSLPRRYRRQRRWFILRLLHLQLGMMVLMLPLQALLFSGTSLFALPANLLAIPVISLLTLPLAGIALLLTPSGYSALAWQLADNSVMLLCNALEVLPSGWLTISDAWLWSGLIWGGLLFVRAGGYAGFKMSGMAALLSCLLWRFHGSSELWRVDMLDVGHGLAVVISQQHEAVIYDTGNRWQHSDAGQRLIIPWLLHRQLDLKQIIISHRHLDHYGGLSSIKQRWPGVPLRTALGRPQHLPCFRGENWQWKKLKFTVLWPPVGQNRGQNDDSCVLKVSDGRISLLLTGDIEGRAEKQLVKLEKEQLRSTFIQVPHHGSNTSSVPVLLRRVNGELAMASLARYNSWRMPSSAVVGRYRHAGFRWLDTAVSGQISVIIYKDSYQVLEMREQIFPRWYHQWFGVKAESR</sequence>
<keyword evidence="2" id="KW-1003">Cell membrane</keyword>
<feature type="transmembrane region" description="Helical" evidence="6">
    <location>
        <begin position="393"/>
        <end position="413"/>
    </location>
</feature>
<evidence type="ECO:0000256" key="3">
    <source>
        <dbReference type="ARBA" id="ARBA00022692"/>
    </source>
</evidence>
<dbReference type="InterPro" id="IPR001279">
    <property type="entry name" value="Metallo-B-lactamas"/>
</dbReference>
<dbReference type="NCBIfam" id="TIGR00360">
    <property type="entry name" value="ComEC_N-term"/>
    <property type="match status" value="1"/>
</dbReference>
<name>A0A1Y0LIR7_TATCI</name>
<dbReference type="PANTHER" id="PTHR30619:SF1">
    <property type="entry name" value="RECOMBINATION PROTEIN 2"/>
    <property type="match status" value="1"/>
</dbReference>
<dbReference type="KEGG" id="tci:A7K98_06840"/>